<dbReference type="EMBL" id="CP035806">
    <property type="protein sequence ID" value="QBE47758.1"/>
    <property type="molecule type" value="Genomic_DNA"/>
</dbReference>
<organism evidence="7 8">
    <name type="scientific">Leucobacter triazinivorans</name>
    <dbReference type="NCBI Taxonomy" id="1784719"/>
    <lineage>
        <taxon>Bacteria</taxon>
        <taxon>Bacillati</taxon>
        <taxon>Actinomycetota</taxon>
        <taxon>Actinomycetes</taxon>
        <taxon>Micrococcales</taxon>
        <taxon>Microbacteriaceae</taxon>
        <taxon>Leucobacter</taxon>
    </lineage>
</organism>
<proteinExistence type="inferred from homology"/>
<gene>
    <name evidence="7" type="ORF">EVS81_02030</name>
</gene>
<feature type="compositionally biased region" description="Low complexity" evidence="6">
    <location>
        <begin position="493"/>
        <end position="514"/>
    </location>
</feature>
<dbReference type="Proteomes" id="UP000289260">
    <property type="component" value="Chromosome"/>
</dbReference>
<feature type="transmembrane region" description="Helical" evidence="5">
    <location>
        <begin position="256"/>
        <end position="274"/>
    </location>
</feature>
<evidence type="ECO:0000313" key="8">
    <source>
        <dbReference type="Proteomes" id="UP000289260"/>
    </source>
</evidence>
<dbReference type="Pfam" id="PF03699">
    <property type="entry name" value="UPF0182"/>
    <property type="match status" value="2"/>
</dbReference>
<dbReference type="AlphaFoldDB" id="A0A4P6KD23"/>
<evidence type="ECO:0000256" key="6">
    <source>
        <dbReference type="SAM" id="MobiDB-lite"/>
    </source>
</evidence>
<feature type="compositionally biased region" description="Acidic residues" evidence="6">
    <location>
        <begin position="962"/>
        <end position="977"/>
    </location>
</feature>
<evidence type="ECO:0000256" key="1">
    <source>
        <dbReference type="ARBA" id="ARBA00022475"/>
    </source>
</evidence>
<dbReference type="GO" id="GO:0005886">
    <property type="term" value="C:plasma membrane"/>
    <property type="evidence" value="ECO:0007669"/>
    <property type="project" value="UniProtKB-SubCell"/>
</dbReference>
<feature type="transmembrane region" description="Helical" evidence="5">
    <location>
        <begin position="59"/>
        <end position="84"/>
    </location>
</feature>
<evidence type="ECO:0000256" key="2">
    <source>
        <dbReference type="ARBA" id="ARBA00022692"/>
    </source>
</evidence>
<keyword evidence="3 5" id="KW-1133">Transmembrane helix</keyword>
<dbReference type="InterPro" id="IPR005372">
    <property type="entry name" value="UPF0182"/>
</dbReference>
<dbReference type="KEGG" id="ltr:EVS81_02030"/>
<feature type="compositionally biased region" description="Acidic residues" evidence="6">
    <location>
        <begin position="527"/>
        <end position="538"/>
    </location>
</feature>
<comment type="subcellular location">
    <subcellularLocation>
        <location evidence="5">Cell membrane</location>
        <topology evidence="5">Multi-pass membrane protein</topology>
    </subcellularLocation>
</comment>
<name>A0A4P6KD23_9MICO</name>
<feature type="transmembrane region" description="Helical" evidence="5">
    <location>
        <begin position="18"/>
        <end position="39"/>
    </location>
</feature>
<feature type="region of interest" description="Disordered" evidence="6">
    <location>
        <begin position="493"/>
        <end position="568"/>
    </location>
</feature>
<comment type="similarity">
    <text evidence="5">Belongs to the UPF0182 family.</text>
</comment>
<feature type="transmembrane region" description="Helical" evidence="5">
    <location>
        <begin position="167"/>
        <end position="189"/>
    </location>
</feature>
<feature type="region of interest" description="Disordered" evidence="6">
    <location>
        <begin position="942"/>
        <end position="986"/>
    </location>
</feature>
<feature type="transmembrane region" description="Helical" evidence="5">
    <location>
        <begin position="281"/>
        <end position="301"/>
    </location>
</feature>
<keyword evidence="1 5" id="KW-1003">Cell membrane</keyword>
<evidence type="ECO:0000256" key="5">
    <source>
        <dbReference type="HAMAP-Rule" id="MF_01600"/>
    </source>
</evidence>
<dbReference type="RefSeq" id="WP_130108911.1">
    <property type="nucleotide sequence ID" value="NZ_CP035806.1"/>
</dbReference>
<dbReference type="GO" id="GO:0005576">
    <property type="term" value="C:extracellular region"/>
    <property type="evidence" value="ECO:0007669"/>
    <property type="project" value="TreeGrafter"/>
</dbReference>
<dbReference type="PANTHER" id="PTHR39344">
    <property type="entry name" value="UPF0182 PROTEIN SLL1060"/>
    <property type="match status" value="1"/>
</dbReference>
<dbReference type="OrthoDB" id="9763654at2"/>
<keyword evidence="2 5" id="KW-0812">Transmembrane</keyword>
<protein>
    <recommendedName>
        <fullName evidence="5">UPF0182 protein EVS81_02030</fullName>
    </recommendedName>
</protein>
<evidence type="ECO:0000256" key="3">
    <source>
        <dbReference type="ARBA" id="ARBA00022989"/>
    </source>
</evidence>
<keyword evidence="8" id="KW-1185">Reference proteome</keyword>
<accession>A0A4P6KD23</accession>
<feature type="compositionally biased region" description="Gly residues" evidence="6">
    <location>
        <begin position="942"/>
        <end position="951"/>
    </location>
</feature>
<evidence type="ECO:0000256" key="4">
    <source>
        <dbReference type="ARBA" id="ARBA00023136"/>
    </source>
</evidence>
<dbReference type="PANTHER" id="PTHR39344:SF1">
    <property type="entry name" value="UPF0182 PROTEIN SLL1060"/>
    <property type="match status" value="1"/>
</dbReference>
<evidence type="ECO:0000313" key="7">
    <source>
        <dbReference type="EMBL" id="QBE47758.1"/>
    </source>
</evidence>
<keyword evidence="4 5" id="KW-0472">Membrane</keyword>
<feature type="compositionally biased region" description="Polar residues" evidence="6">
    <location>
        <begin position="556"/>
        <end position="568"/>
    </location>
</feature>
<feature type="transmembrane region" description="Helical" evidence="5">
    <location>
        <begin position="110"/>
        <end position="131"/>
    </location>
</feature>
<reference evidence="7 8" key="1">
    <citation type="submission" date="2019-02" db="EMBL/GenBank/DDBJ databases">
        <authorList>
            <person name="Sun L."/>
            <person name="Pan D."/>
            <person name="Wu X."/>
        </authorList>
    </citation>
    <scope>NUCLEOTIDE SEQUENCE [LARGE SCALE GENOMIC DNA]</scope>
    <source>
        <strain evidence="7 8">JW-1</strain>
    </source>
</reference>
<sequence length="1030" mass="111294">MTDQNAHAPARQRRLSPLAITVILVVVLILGFLAVAAVLAEVMWYRQLGYLPVLTTQWIAAGVMFAIGFVGMAVPVFFAIDIAYRKRPVYARLTAQLDRYQELFEPLRRLVKWGLPAVVGLFAGFSTGTQWQRVLLWLNGEASGEQDAQFGLDISFFLFDLPMLRGIVGFASAVVLISLIAGVATSYLYGGISFSGRDVRVSKATRIQAAVLATVYLLLQAASLWLDQYATLSGTSGQWTGALFQDVHAVIPGKQILAGIAIIVAVLFLVTAFTGKWRLPVIGTALFLVSSIVLGIGYPWAVQQFQVRPDEKSLEAEYIERNIEATRAAYGIDEVEVERYDAVTDAEPGALRNDAETTANIRIIDPEVVSPTFAQLEQIRQYYQFPSSLSVDRYEIDGRVEDTVSAIRDIDISDQSGWYNRTLVYTHGYGLVAAYGNQRSPGGEPVFLENGIPTSGKLGEFEPRVYFGMNSPEYSIVGGERSKPIELDFPADAESTAEATADDPAPAEPGSAEASETENADASTDNPEAEAVEIEAAEDGAATEAAAEEEADDATSGRQNMTTFSGDGGPTLSNLFTKLIYALKFQDMEVLLSGAVVEGSQILYDRNPVDRVQKVAPYLTIDESPYASVVDGRIVWIVDGYTTSADYPYSQQNDMNALTVDADNERTDPMPKSINYIRNSVKATVDAYDGSVTLYAWDTEDPLLQSWGKIFPGTLESVSEMSGDLLSHVRYPSDLFKVQRAVLGQYHVTNSDAFYSAEDRWRTPDDPVSSAAAGAVKRAQPPYYLTLAAGAEADPNFSIYSTYIPDQQGEGSRDILTGYLAANSNAGSDAGEVSEEYGTLKLLTLPKGNPIPGPGQVQNSFTTDSEVSRLLNILRQGESRVISGNLLTLPVGGGLLYVQPVYVQASSGTSFPILQKVLVAFGDQIAFEDTLDEALDSLFGGNSGANAGDGGVEVPDTPGDTGEGDATDTPADEEEPDASTGSELSLDQALRQMQQAIQDRDEAMQAGDWAAYGEADELLREALEAALQAE</sequence>
<dbReference type="HAMAP" id="MF_01600">
    <property type="entry name" value="UPF0182"/>
    <property type="match status" value="1"/>
</dbReference>
<feature type="transmembrane region" description="Helical" evidence="5">
    <location>
        <begin position="209"/>
        <end position="226"/>
    </location>
</feature>